<dbReference type="Pfam" id="PF00392">
    <property type="entry name" value="GntR"/>
    <property type="match status" value="1"/>
</dbReference>
<dbReference type="InterPro" id="IPR036390">
    <property type="entry name" value="WH_DNA-bd_sf"/>
</dbReference>
<accession>A0A1G9T1S7</accession>
<dbReference type="SUPFAM" id="SSF48008">
    <property type="entry name" value="GntR ligand-binding domain-like"/>
    <property type="match status" value="1"/>
</dbReference>
<dbReference type="PANTHER" id="PTHR43537">
    <property type="entry name" value="TRANSCRIPTIONAL REGULATOR, GNTR FAMILY"/>
    <property type="match status" value="1"/>
</dbReference>
<organism evidence="5 6">
    <name type="scientific">Halarsenatibacter silvermanii</name>
    <dbReference type="NCBI Taxonomy" id="321763"/>
    <lineage>
        <taxon>Bacteria</taxon>
        <taxon>Bacillati</taxon>
        <taxon>Bacillota</taxon>
        <taxon>Clostridia</taxon>
        <taxon>Halanaerobiales</taxon>
        <taxon>Halarsenatibacteraceae</taxon>
        <taxon>Halarsenatibacter</taxon>
    </lineage>
</organism>
<evidence type="ECO:0000256" key="2">
    <source>
        <dbReference type="ARBA" id="ARBA00023125"/>
    </source>
</evidence>
<dbReference type="SMART" id="SM00345">
    <property type="entry name" value="HTH_GNTR"/>
    <property type="match status" value="1"/>
</dbReference>
<dbReference type="PROSITE" id="PS50949">
    <property type="entry name" value="HTH_GNTR"/>
    <property type="match status" value="1"/>
</dbReference>
<evidence type="ECO:0000256" key="1">
    <source>
        <dbReference type="ARBA" id="ARBA00023015"/>
    </source>
</evidence>
<keyword evidence="2 5" id="KW-0238">DNA-binding</keyword>
<gene>
    <name evidence="5" type="ORF">SAMN04488692_13311</name>
</gene>
<dbReference type="InterPro" id="IPR008920">
    <property type="entry name" value="TF_FadR/GntR_C"/>
</dbReference>
<dbReference type="Proteomes" id="UP000199476">
    <property type="component" value="Unassembled WGS sequence"/>
</dbReference>
<proteinExistence type="predicted"/>
<evidence type="ECO:0000259" key="4">
    <source>
        <dbReference type="PROSITE" id="PS50949"/>
    </source>
</evidence>
<dbReference type="GO" id="GO:0003677">
    <property type="term" value="F:DNA binding"/>
    <property type="evidence" value="ECO:0007669"/>
    <property type="project" value="UniProtKB-KW"/>
</dbReference>
<dbReference type="SMART" id="SM00895">
    <property type="entry name" value="FCD"/>
    <property type="match status" value="1"/>
</dbReference>
<keyword evidence="1" id="KW-0805">Transcription regulation</keyword>
<dbReference type="RefSeq" id="WP_159429947.1">
    <property type="nucleotide sequence ID" value="NZ_FNGO01000033.1"/>
</dbReference>
<dbReference type="AlphaFoldDB" id="A0A1G9T1S7"/>
<evidence type="ECO:0000313" key="6">
    <source>
        <dbReference type="Proteomes" id="UP000199476"/>
    </source>
</evidence>
<dbReference type="EMBL" id="FNGO01000033">
    <property type="protein sequence ID" value="SDM41557.1"/>
    <property type="molecule type" value="Genomic_DNA"/>
</dbReference>
<dbReference type="STRING" id="321763.SAMN04488692_13311"/>
<dbReference type="Gene3D" id="1.10.10.10">
    <property type="entry name" value="Winged helix-like DNA-binding domain superfamily/Winged helix DNA-binding domain"/>
    <property type="match status" value="1"/>
</dbReference>
<evidence type="ECO:0000313" key="5">
    <source>
        <dbReference type="EMBL" id="SDM41557.1"/>
    </source>
</evidence>
<sequence>MKRNSFLSEDSSQNLTERGQIKNWIFDQLLNSILDGEYSPGEKLTIESVAEEFEVSNTPVREALKELENTGILMKPPYKSYRVREFTLEEVREIYESRNALESYACKLATKRISEKGKEKLKDLHNRGKNTLKAGDMEKFGEYNNTFHARIIKASDNKHLIQLYRNIQHQITLFTFQVFDTTDRSWQTIKEHEEIIKHIIHSSPKKASKSMENHIHNSWKKYEGAEA</sequence>
<dbReference type="OrthoDB" id="9781630at2"/>
<dbReference type="PANTHER" id="PTHR43537:SF24">
    <property type="entry name" value="GLUCONATE OPERON TRANSCRIPTIONAL REPRESSOR"/>
    <property type="match status" value="1"/>
</dbReference>
<dbReference type="Pfam" id="PF07729">
    <property type="entry name" value="FCD"/>
    <property type="match status" value="1"/>
</dbReference>
<dbReference type="InterPro" id="IPR000524">
    <property type="entry name" value="Tscrpt_reg_HTH_GntR"/>
</dbReference>
<dbReference type="CDD" id="cd07377">
    <property type="entry name" value="WHTH_GntR"/>
    <property type="match status" value="1"/>
</dbReference>
<reference evidence="5 6" key="1">
    <citation type="submission" date="2016-10" db="EMBL/GenBank/DDBJ databases">
        <authorList>
            <person name="de Groot N.N."/>
        </authorList>
    </citation>
    <scope>NUCLEOTIDE SEQUENCE [LARGE SCALE GENOMIC DNA]</scope>
    <source>
        <strain evidence="5 6">SLAS-1</strain>
    </source>
</reference>
<dbReference type="Gene3D" id="1.20.120.530">
    <property type="entry name" value="GntR ligand-binding domain-like"/>
    <property type="match status" value="1"/>
</dbReference>
<dbReference type="SUPFAM" id="SSF46785">
    <property type="entry name" value="Winged helix' DNA-binding domain"/>
    <property type="match status" value="1"/>
</dbReference>
<dbReference type="InterPro" id="IPR036388">
    <property type="entry name" value="WH-like_DNA-bd_sf"/>
</dbReference>
<feature type="domain" description="HTH gntR-type" evidence="4">
    <location>
        <begin position="19"/>
        <end position="86"/>
    </location>
</feature>
<dbReference type="GO" id="GO:0003700">
    <property type="term" value="F:DNA-binding transcription factor activity"/>
    <property type="evidence" value="ECO:0007669"/>
    <property type="project" value="InterPro"/>
</dbReference>
<keyword evidence="6" id="KW-1185">Reference proteome</keyword>
<evidence type="ECO:0000256" key="3">
    <source>
        <dbReference type="ARBA" id="ARBA00023163"/>
    </source>
</evidence>
<keyword evidence="3" id="KW-0804">Transcription</keyword>
<dbReference type="InterPro" id="IPR011711">
    <property type="entry name" value="GntR_C"/>
</dbReference>
<protein>
    <submittedName>
        <fullName evidence="5">DNA-binding transcriptional regulator, GntR family</fullName>
    </submittedName>
</protein>
<name>A0A1G9T1S7_9FIRM</name>